<feature type="region of interest" description="Disordered" evidence="1">
    <location>
        <begin position="189"/>
        <end position="208"/>
    </location>
</feature>
<dbReference type="EMBL" id="JACIJF010000010">
    <property type="protein sequence ID" value="MBB5711910.1"/>
    <property type="molecule type" value="Genomic_DNA"/>
</dbReference>
<evidence type="ECO:0000313" key="2">
    <source>
        <dbReference type="EMBL" id="MBB5711910.1"/>
    </source>
</evidence>
<protein>
    <recommendedName>
        <fullName evidence="4">Terminase small subunit</fullName>
    </recommendedName>
</protein>
<dbReference type="AlphaFoldDB" id="A0A840YP37"/>
<evidence type="ECO:0000313" key="3">
    <source>
        <dbReference type="Proteomes" id="UP000527143"/>
    </source>
</evidence>
<proteinExistence type="predicted"/>
<gene>
    <name evidence="2" type="ORF">FHT02_003162</name>
</gene>
<dbReference type="RefSeq" id="WP_184089540.1">
    <property type="nucleotide sequence ID" value="NZ_JACIJF010000010.1"/>
</dbReference>
<dbReference type="Proteomes" id="UP000527143">
    <property type="component" value="Unassembled WGS sequence"/>
</dbReference>
<name>A0A840YP37_9SPHN</name>
<evidence type="ECO:0000256" key="1">
    <source>
        <dbReference type="SAM" id="MobiDB-lite"/>
    </source>
</evidence>
<reference evidence="2 3" key="1">
    <citation type="submission" date="2020-08" db="EMBL/GenBank/DDBJ databases">
        <title>Genomic Encyclopedia of Type Strains, Phase IV (KMG-IV): sequencing the most valuable type-strain genomes for metagenomic binning, comparative biology and taxonomic classification.</title>
        <authorList>
            <person name="Goeker M."/>
        </authorList>
    </citation>
    <scope>NUCLEOTIDE SEQUENCE [LARGE SCALE GENOMIC DNA]</scope>
    <source>
        <strain evidence="2 3">DSM 26736</strain>
    </source>
</reference>
<keyword evidence="3" id="KW-1185">Reference proteome</keyword>
<accession>A0A840YP37</accession>
<evidence type="ECO:0008006" key="4">
    <source>
        <dbReference type="Google" id="ProtNLM"/>
    </source>
</evidence>
<comment type="caution">
    <text evidence="2">The sequence shown here is derived from an EMBL/GenBank/DDBJ whole genome shotgun (WGS) entry which is preliminary data.</text>
</comment>
<sequence>MGQEKKTQGVAREHRVRSDGWTPLRQRAFLRALTEMGCVSDACKKVQVSTTSAYRLRAKSAEFAAAWAKAQKKGWAVLEEAAYTRAVEGWDGVVEKGGEVVSRKRRYSDSLLRLLVQRGDLQSGFGGMTQEEKISAAHRAAEAAGGQFWTVEADRGAGERLEKKLMEMAERLDAGTIPCPNHHPCPTCDGAGRIDDPALRGGGGGTTH</sequence>
<organism evidence="2 3">
    <name type="scientific">Sphingomonas xinjiangensis</name>
    <dbReference type="NCBI Taxonomy" id="643568"/>
    <lineage>
        <taxon>Bacteria</taxon>
        <taxon>Pseudomonadati</taxon>
        <taxon>Pseudomonadota</taxon>
        <taxon>Alphaproteobacteria</taxon>
        <taxon>Sphingomonadales</taxon>
        <taxon>Sphingomonadaceae</taxon>
        <taxon>Sphingomonas</taxon>
    </lineage>
</organism>